<evidence type="ECO:0008006" key="3">
    <source>
        <dbReference type="Google" id="ProtNLM"/>
    </source>
</evidence>
<comment type="caution">
    <text evidence="1">The sequence shown here is derived from an EMBL/GenBank/DDBJ whole genome shotgun (WGS) entry which is preliminary data.</text>
</comment>
<dbReference type="AlphaFoldDB" id="A0A926D6M1"/>
<dbReference type="EMBL" id="JACRSR010000003">
    <property type="protein sequence ID" value="MBC8531809.1"/>
    <property type="molecule type" value="Genomic_DNA"/>
</dbReference>
<gene>
    <name evidence="1" type="ORF">H8696_08115</name>
</gene>
<keyword evidence="2" id="KW-1185">Reference proteome</keyword>
<dbReference type="InterPro" id="IPR006490">
    <property type="entry name" value="Maj_tail_phi13"/>
</dbReference>
<sequence>MAKLNKGFAEIGYFTITEKEDGTDEYGPVTKFPGGREYSVEPQGDPVEIYADSVLAYSEDVNDGYMVSLTVLKYLDSVMHDWLGDTVDTAQKTRAEYDNQVRPRFGLALRDLTTDAAGEIKWFYNCRANSRPTFASKTKEKGFDAQFETMEIRASRRNDGLVMYVTQGNEIPSVVPTVAKPSPVGA</sequence>
<reference evidence="1" key="1">
    <citation type="submission" date="2020-08" db="EMBL/GenBank/DDBJ databases">
        <title>Genome public.</title>
        <authorList>
            <person name="Liu C."/>
            <person name="Sun Q."/>
        </authorList>
    </citation>
    <scope>NUCLEOTIDE SEQUENCE</scope>
    <source>
        <strain evidence="1">NSJ-53</strain>
    </source>
</reference>
<organism evidence="1 2">
    <name type="scientific">Gehongia tenuis</name>
    <dbReference type="NCBI Taxonomy" id="2763655"/>
    <lineage>
        <taxon>Bacteria</taxon>
        <taxon>Bacillati</taxon>
        <taxon>Bacillota</taxon>
        <taxon>Clostridia</taxon>
        <taxon>Christensenellales</taxon>
        <taxon>Christensenellaceae</taxon>
        <taxon>Gehongia</taxon>
    </lineage>
</organism>
<proteinExistence type="predicted"/>
<name>A0A926D6M1_9FIRM</name>
<dbReference type="NCBIfam" id="TIGR01603">
    <property type="entry name" value="maj_tail_phi13"/>
    <property type="match status" value="1"/>
</dbReference>
<evidence type="ECO:0000313" key="2">
    <source>
        <dbReference type="Proteomes" id="UP000623172"/>
    </source>
</evidence>
<evidence type="ECO:0000313" key="1">
    <source>
        <dbReference type="EMBL" id="MBC8531809.1"/>
    </source>
</evidence>
<dbReference type="RefSeq" id="WP_249316459.1">
    <property type="nucleotide sequence ID" value="NZ_JACRSR010000003.1"/>
</dbReference>
<accession>A0A926D6M1</accession>
<dbReference type="Proteomes" id="UP000623172">
    <property type="component" value="Unassembled WGS sequence"/>
</dbReference>
<protein>
    <recommendedName>
        <fullName evidence="3">Phage tail protein</fullName>
    </recommendedName>
</protein>